<dbReference type="EMBL" id="CAJNRD030001121">
    <property type="protein sequence ID" value="CAG5096985.1"/>
    <property type="molecule type" value="Genomic_DNA"/>
</dbReference>
<feature type="compositionally biased region" description="Low complexity" evidence="7">
    <location>
        <begin position="222"/>
        <end position="234"/>
    </location>
</feature>
<protein>
    <submittedName>
        <fullName evidence="9">Similar to ttk: Dual specificity protein kinase Ttk (Danio rerio)</fullName>
    </submittedName>
</protein>
<dbReference type="InterPro" id="IPR008271">
    <property type="entry name" value="Ser/Thr_kinase_AS"/>
</dbReference>
<dbReference type="GO" id="GO:0005634">
    <property type="term" value="C:nucleus"/>
    <property type="evidence" value="ECO:0007669"/>
    <property type="project" value="TreeGrafter"/>
</dbReference>
<dbReference type="PROSITE" id="PS00108">
    <property type="entry name" value="PROTEIN_KINASE_ST"/>
    <property type="match status" value="1"/>
</dbReference>
<evidence type="ECO:0000313" key="10">
    <source>
        <dbReference type="Proteomes" id="UP000786811"/>
    </source>
</evidence>
<dbReference type="AlphaFoldDB" id="A0A8J2MRE7"/>
<evidence type="ECO:0000256" key="6">
    <source>
        <dbReference type="PROSITE-ProRule" id="PRU10141"/>
    </source>
</evidence>
<feature type="compositionally biased region" description="Polar residues" evidence="7">
    <location>
        <begin position="235"/>
        <end position="253"/>
    </location>
</feature>
<keyword evidence="1" id="KW-0723">Serine/threonine-protein kinase</keyword>
<dbReference type="Gene3D" id="1.10.510.10">
    <property type="entry name" value="Transferase(Phosphotransferase) domain 1"/>
    <property type="match status" value="1"/>
</dbReference>
<dbReference type="Pfam" id="PF00069">
    <property type="entry name" value="Pkinase"/>
    <property type="match status" value="1"/>
</dbReference>
<name>A0A8J2MRE7_COTCN</name>
<dbReference type="GO" id="GO:0007059">
    <property type="term" value="P:chromosome segregation"/>
    <property type="evidence" value="ECO:0007669"/>
    <property type="project" value="TreeGrafter"/>
</dbReference>
<feature type="compositionally biased region" description="Polar residues" evidence="7">
    <location>
        <begin position="283"/>
        <end position="292"/>
    </location>
</feature>
<evidence type="ECO:0000256" key="4">
    <source>
        <dbReference type="ARBA" id="ARBA00022777"/>
    </source>
</evidence>
<reference evidence="9" key="1">
    <citation type="submission" date="2021-04" db="EMBL/GenBank/DDBJ databases">
        <authorList>
            <person name="Chebbi M.A.C M."/>
        </authorList>
    </citation>
    <scope>NUCLEOTIDE SEQUENCE</scope>
</reference>
<feature type="domain" description="Protein kinase" evidence="8">
    <location>
        <begin position="556"/>
        <end position="828"/>
    </location>
</feature>
<evidence type="ECO:0000259" key="8">
    <source>
        <dbReference type="PROSITE" id="PS50011"/>
    </source>
</evidence>
<organism evidence="9 10">
    <name type="scientific">Cotesia congregata</name>
    <name type="common">Parasitoid wasp</name>
    <name type="synonym">Apanteles congregatus</name>
    <dbReference type="NCBI Taxonomy" id="51543"/>
    <lineage>
        <taxon>Eukaryota</taxon>
        <taxon>Metazoa</taxon>
        <taxon>Ecdysozoa</taxon>
        <taxon>Arthropoda</taxon>
        <taxon>Hexapoda</taxon>
        <taxon>Insecta</taxon>
        <taxon>Pterygota</taxon>
        <taxon>Neoptera</taxon>
        <taxon>Endopterygota</taxon>
        <taxon>Hymenoptera</taxon>
        <taxon>Apocrita</taxon>
        <taxon>Ichneumonoidea</taxon>
        <taxon>Braconidae</taxon>
        <taxon>Microgastrinae</taxon>
        <taxon>Cotesia</taxon>
    </lineage>
</organism>
<keyword evidence="2" id="KW-0808">Transferase</keyword>
<proteinExistence type="predicted"/>
<dbReference type="GO" id="GO:0004674">
    <property type="term" value="F:protein serine/threonine kinase activity"/>
    <property type="evidence" value="ECO:0007669"/>
    <property type="project" value="UniProtKB-KW"/>
</dbReference>
<keyword evidence="3 6" id="KW-0547">Nucleotide-binding</keyword>
<evidence type="ECO:0000256" key="1">
    <source>
        <dbReference type="ARBA" id="ARBA00022527"/>
    </source>
</evidence>
<dbReference type="GO" id="GO:0033316">
    <property type="term" value="P:meiotic spindle assembly checkpoint signaling"/>
    <property type="evidence" value="ECO:0007669"/>
    <property type="project" value="TreeGrafter"/>
</dbReference>
<sequence>MSQELKNDSLSVQNSSTADPDFQYSSNNEKSPQTVVNIHDSGMKKIDLAKGSHSSLINSMATVPDFIQSKSSNINRPNHDRLQDYKYSNDNVDDLKLSKQLFISNSPSDLAKEDISSTASLSSNQSDNSVQKQSNILSAQVSGLSTIIKSNSNLSNSNYIMKQPSIMSEASNVIHSTQERRVQSTLSYKIESTTGLDRQPLTNQYQSLSNQLATKTPLKQNPPISSSRPVPSVSHKNLFQTPQNKTSGDYVNSSHIQTPATIFSHWTQNNMMSTPLQNRMLGSGQTPGQSLSSKRDSQWQRNSDSSVKGARRPLAETSESRASVKNLPSHGKTLEINENQSREHLKTIPEKLSLVSSVSDFKENRQPPVRDISISQAELKFQSSENDTQKHFITSRSRSAEPIPDHYNTEKKNTTGEYVSKNYPICNLSKHNEYEIDKHRGELKNKPTTHISDTYSTEKRHTMGDHMPNTYKVNHQSRRTDYELEKHPSESKGILTKPLSERHASNRPTVTHESVAARENINKNSTVDNVKIQASVPSSTKKSQHGKTITVKNKEYMILGFLGQGMSGNVYRVQDLKTFELRAIKVVDLSRMDKENMQSSIQEINMLCKLQAPCIVQMFDYEIIGQTIYVVLEMGDTDLSKFIKTICAEKKLPVTMILYYWTEMLTAVKYIHDHGVIHSDLKPANFLLVRGRLKLIDFGIASTVHGDMTSVIKNVTVGTLNYISPEALMDVDETSHQNSKYKISYKSDVWSLGCILYSLVFGYTPFQHIRQNWAKIGAITNPSTKISFDLPPNSQPIPSILIDVIKRCLNYNPKERPSVCDLINIQYISITSNNTNISKPNIPHNTLVKIKQALDENEWRQFIEMMDNRIV</sequence>
<dbReference type="GO" id="GO:0004712">
    <property type="term" value="F:protein serine/threonine/tyrosine kinase activity"/>
    <property type="evidence" value="ECO:0007669"/>
    <property type="project" value="TreeGrafter"/>
</dbReference>
<keyword evidence="10" id="KW-1185">Reference proteome</keyword>
<comment type="caution">
    <text evidence="9">The sequence shown here is derived from an EMBL/GenBank/DDBJ whole genome shotgun (WGS) entry which is preliminary data.</text>
</comment>
<dbReference type="GO" id="GO:0005524">
    <property type="term" value="F:ATP binding"/>
    <property type="evidence" value="ECO:0007669"/>
    <property type="project" value="UniProtKB-UniRule"/>
</dbReference>
<accession>A0A8J2MRE7</accession>
<feature type="region of interest" description="Disordered" evidence="7">
    <location>
        <begin position="215"/>
        <end position="253"/>
    </location>
</feature>
<dbReference type="SMART" id="SM00220">
    <property type="entry name" value="S_TKc"/>
    <property type="match status" value="1"/>
</dbReference>
<feature type="binding site" evidence="6">
    <location>
        <position position="585"/>
    </location>
    <ligand>
        <name>ATP</name>
        <dbReference type="ChEBI" id="CHEBI:30616"/>
    </ligand>
</feature>
<dbReference type="InterPro" id="IPR017441">
    <property type="entry name" value="Protein_kinase_ATP_BS"/>
</dbReference>
<feature type="region of interest" description="Disordered" evidence="7">
    <location>
        <begin position="1"/>
        <end position="34"/>
    </location>
</feature>
<dbReference type="PROSITE" id="PS00107">
    <property type="entry name" value="PROTEIN_KINASE_ATP"/>
    <property type="match status" value="1"/>
</dbReference>
<dbReference type="InterPro" id="IPR000719">
    <property type="entry name" value="Prot_kinase_dom"/>
</dbReference>
<feature type="region of interest" description="Disordered" evidence="7">
    <location>
        <begin position="275"/>
        <end position="332"/>
    </location>
</feature>
<dbReference type="FunFam" id="3.30.200.20:FF:000131">
    <property type="entry name" value="Dual specificity protein kinase TTK"/>
    <property type="match status" value="1"/>
</dbReference>
<evidence type="ECO:0000256" key="3">
    <source>
        <dbReference type="ARBA" id="ARBA00022741"/>
    </source>
</evidence>
<dbReference type="GO" id="GO:0007094">
    <property type="term" value="P:mitotic spindle assembly checkpoint signaling"/>
    <property type="evidence" value="ECO:0007669"/>
    <property type="project" value="TreeGrafter"/>
</dbReference>
<dbReference type="InterPro" id="IPR011009">
    <property type="entry name" value="Kinase-like_dom_sf"/>
</dbReference>
<dbReference type="SUPFAM" id="SSF56112">
    <property type="entry name" value="Protein kinase-like (PK-like)"/>
    <property type="match status" value="1"/>
</dbReference>
<gene>
    <name evidence="9" type="ORF">HICCMSTLAB_LOCUS8484</name>
</gene>
<evidence type="ECO:0000256" key="7">
    <source>
        <dbReference type="SAM" id="MobiDB-lite"/>
    </source>
</evidence>
<keyword evidence="5 6" id="KW-0067">ATP-binding</keyword>
<dbReference type="PROSITE" id="PS50011">
    <property type="entry name" value="PROTEIN_KINASE_DOM"/>
    <property type="match status" value="1"/>
</dbReference>
<dbReference type="GO" id="GO:0000776">
    <property type="term" value="C:kinetochore"/>
    <property type="evidence" value="ECO:0007669"/>
    <property type="project" value="TreeGrafter"/>
</dbReference>
<dbReference type="PANTHER" id="PTHR22974">
    <property type="entry name" value="MIXED LINEAGE PROTEIN KINASE"/>
    <property type="match status" value="1"/>
</dbReference>
<evidence type="ECO:0000256" key="2">
    <source>
        <dbReference type="ARBA" id="ARBA00022679"/>
    </source>
</evidence>
<evidence type="ECO:0000256" key="5">
    <source>
        <dbReference type="ARBA" id="ARBA00022840"/>
    </source>
</evidence>
<dbReference type="PANTHER" id="PTHR22974:SF21">
    <property type="entry name" value="DUAL SPECIFICITY PROTEIN KINASE TTK"/>
    <property type="match status" value="1"/>
</dbReference>
<dbReference type="Gene3D" id="3.30.200.20">
    <property type="entry name" value="Phosphorylase Kinase, domain 1"/>
    <property type="match status" value="1"/>
</dbReference>
<dbReference type="OrthoDB" id="20524at2759"/>
<keyword evidence="4 9" id="KW-0418">Kinase</keyword>
<dbReference type="GO" id="GO:0034501">
    <property type="term" value="P:protein localization to kinetochore"/>
    <property type="evidence" value="ECO:0007669"/>
    <property type="project" value="TreeGrafter"/>
</dbReference>
<evidence type="ECO:0000313" key="9">
    <source>
        <dbReference type="EMBL" id="CAG5096985.1"/>
    </source>
</evidence>
<dbReference type="Proteomes" id="UP000786811">
    <property type="component" value="Unassembled WGS sequence"/>
</dbReference>